<name>A0ABR9LK88_9PSEU</name>
<organism evidence="2 3">
    <name type="scientific">Amycolatopsis roodepoortensis</name>
    <dbReference type="NCBI Taxonomy" id="700274"/>
    <lineage>
        <taxon>Bacteria</taxon>
        <taxon>Bacillati</taxon>
        <taxon>Actinomycetota</taxon>
        <taxon>Actinomycetes</taxon>
        <taxon>Pseudonocardiales</taxon>
        <taxon>Pseudonocardiaceae</taxon>
        <taxon>Amycolatopsis</taxon>
    </lineage>
</organism>
<protein>
    <submittedName>
        <fullName evidence="2">Dehydrogenase</fullName>
    </submittedName>
</protein>
<dbReference type="EMBL" id="JADBEJ010000007">
    <property type="protein sequence ID" value="MBE1580496.1"/>
    <property type="molecule type" value="Genomic_DNA"/>
</dbReference>
<accession>A0ABR9LK88</accession>
<sequence length="167" mass="18452">MTSTLPDLDAVRRDNTATVATLRAIPDAIGLLRSAATVDPDNGEPLGIVWDFWSHHIEDDQPMMRVGLRGNLGVLRWYTAEASYAPAGTTERDGDHEYWHGGYPQSWCEGEEIPAEYVYAAVGEFIATGQRPTVIRWINTKDVPNLRTPAPTDESEAAEQVWRAAAS</sequence>
<evidence type="ECO:0000313" key="3">
    <source>
        <dbReference type="Proteomes" id="UP000656548"/>
    </source>
</evidence>
<keyword evidence="3" id="KW-1185">Reference proteome</keyword>
<dbReference type="InterPro" id="IPR025680">
    <property type="entry name" value="DddI"/>
</dbReference>
<evidence type="ECO:0000256" key="1">
    <source>
        <dbReference type="SAM" id="MobiDB-lite"/>
    </source>
</evidence>
<gene>
    <name evidence="2" type="ORF">H4W30_007577</name>
</gene>
<feature type="region of interest" description="Disordered" evidence="1">
    <location>
        <begin position="146"/>
        <end position="167"/>
    </location>
</feature>
<proteinExistence type="predicted"/>
<evidence type="ECO:0000313" key="2">
    <source>
        <dbReference type="EMBL" id="MBE1580496.1"/>
    </source>
</evidence>
<reference evidence="2 3" key="1">
    <citation type="submission" date="2020-10" db="EMBL/GenBank/DDBJ databases">
        <title>Sequencing the genomes of 1000 actinobacteria strains.</title>
        <authorList>
            <person name="Klenk H.-P."/>
        </authorList>
    </citation>
    <scope>NUCLEOTIDE SEQUENCE [LARGE SCALE GENOMIC DNA]</scope>
    <source>
        <strain evidence="2 3">DSM 46661</strain>
    </source>
</reference>
<dbReference type="Pfam" id="PF14430">
    <property type="entry name" value="Imm1"/>
    <property type="match status" value="1"/>
</dbReference>
<comment type="caution">
    <text evidence="2">The sequence shown here is derived from an EMBL/GenBank/DDBJ whole genome shotgun (WGS) entry which is preliminary data.</text>
</comment>
<dbReference type="RefSeq" id="WP_192747059.1">
    <property type="nucleotide sequence ID" value="NZ_JADBEJ010000007.1"/>
</dbReference>
<dbReference type="Proteomes" id="UP000656548">
    <property type="component" value="Unassembled WGS sequence"/>
</dbReference>